<proteinExistence type="predicted"/>
<keyword evidence="3" id="KW-1185">Reference proteome</keyword>
<protein>
    <submittedName>
        <fullName evidence="2">Uncharacterized protein</fullName>
    </submittedName>
</protein>
<evidence type="ECO:0000313" key="3">
    <source>
        <dbReference type="Proteomes" id="UP001056035"/>
    </source>
</evidence>
<keyword evidence="1" id="KW-0812">Transmembrane</keyword>
<evidence type="ECO:0000313" key="2">
    <source>
        <dbReference type="EMBL" id="UTI65347.1"/>
    </source>
</evidence>
<dbReference type="RefSeq" id="WP_254572028.1">
    <property type="nucleotide sequence ID" value="NZ_CP098502.1"/>
</dbReference>
<reference evidence="2 3" key="1">
    <citation type="submission" date="2022-06" db="EMBL/GenBank/DDBJ databases">
        <title>Paraconexibacter antarcticus.</title>
        <authorList>
            <person name="Kim C.S."/>
        </authorList>
    </citation>
    <scope>NUCLEOTIDE SEQUENCE [LARGE SCALE GENOMIC DNA]</scope>
    <source>
        <strain evidence="2 3">02-257</strain>
    </source>
</reference>
<organism evidence="2 3">
    <name type="scientific">Paraconexibacter antarcticus</name>
    <dbReference type="NCBI Taxonomy" id="2949664"/>
    <lineage>
        <taxon>Bacteria</taxon>
        <taxon>Bacillati</taxon>
        <taxon>Actinomycetota</taxon>
        <taxon>Thermoleophilia</taxon>
        <taxon>Solirubrobacterales</taxon>
        <taxon>Paraconexibacteraceae</taxon>
        <taxon>Paraconexibacter</taxon>
    </lineage>
</organism>
<gene>
    <name evidence="2" type="ORF">NBH00_03835</name>
</gene>
<feature type="transmembrane region" description="Helical" evidence="1">
    <location>
        <begin position="68"/>
        <end position="89"/>
    </location>
</feature>
<feature type="transmembrane region" description="Helical" evidence="1">
    <location>
        <begin position="42"/>
        <end position="61"/>
    </location>
</feature>
<evidence type="ECO:0000256" key="1">
    <source>
        <dbReference type="SAM" id="Phobius"/>
    </source>
</evidence>
<keyword evidence="1" id="KW-1133">Transmembrane helix</keyword>
<keyword evidence="1" id="KW-0472">Membrane</keyword>
<dbReference type="Proteomes" id="UP001056035">
    <property type="component" value="Chromosome"/>
</dbReference>
<sequence>MSDFRAGRAQRLLSAATAAAAVPLGAEIYLNHYSGSFGNRWMWTPVALSPALAAAGVAGVCSERAARTVLPAVASVYLLDGLAGVYFHLRGAARKPGGLRQATYNLVMGPPALAPGSLAMVGAIGVAAAISRREEGR</sequence>
<feature type="transmembrane region" description="Helical" evidence="1">
    <location>
        <begin position="109"/>
        <end position="130"/>
    </location>
</feature>
<name>A0ABY5DW99_9ACTN</name>
<dbReference type="EMBL" id="CP098502">
    <property type="protein sequence ID" value="UTI65347.1"/>
    <property type="molecule type" value="Genomic_DNA"/>
</dbReference>
<accession>A0ABY5DW99</accession>